<dbReference type="Gramene" id="TraesCS5D02G089800.1">
    <property type="protein sequence ID" value="TraesCS5D02G089800.1"/>
    <property type="gene ID" value="TraesCS5D02G089800"/>
</dbReference>
<protein>
    <recommendedName>
        <fullName evidence="4">3-ketoacyl-CoA synthase</fullName>
        <ecNumber evidence="4">2.3.1.-</ecNumber>
    </recommendedName>
</protein>
<keyword evidence="9" id="KW-1185">Reference proteome</keyword>
<dbReference type="InterPro" id="IPR013747">
    <property type="entry name" value="ACP_syn_III_C"/>
</dbReference>
<dbReference type="AlphaFoldDB" id="A0A3B6MLX8"/>
<dbReference type="EnsemblPlants" id="TraesCS5D02G089800.1">
    <property type="protein sequence ID" value="TraesCS5D02G089800.1"/>
    <property type="gene ID" value="TraesCS5D02G089800"/>
</dbReference>
<dbReference type="OMA" id="ASEMLRY"/>
<dbReference type="STRING" id="4565.A0A3B6MLX8"/>
<dbReference type="GO" id="GO:0016747">
    <property type="term" value="F:acyltransferase activity, transferring groups other than amino-acyl groups"/>
    <property type="evidence" value="ECO:0007669"/>
    <property type="project" value="InterPro"/>
</dbReference>
<keyword evidence="3 4" id="KW-0012">Acyltransferase</keyword>
<evidence type="ECO:0000256" key="4">
    <source>
        <dbReference type="PIRNR" id="PIRNR036417"/>
    </source>
</evidence>
<dbReference type="GO" id="GO:0016020">
    <property type="term" value="C:membrane"/>
    <property type="evidence" value="ECO:0007669"/>
    <property type="project" value="InterPro"/>
</dbReference>
<dbReference type="Pfam" id="PF08392">
    <property type="entry name" value="FAE1_CUT1_RppA"/>
    <property type="match status" value="1"/>
</dbReference>
<dbReference type="CDD" id="cd00831">
    <property type="entry name" value="CHS_like"/>
    <property type="match status" value="1"/>
</dbReference>
<dbReference type="InterPro" id="IPR012392">
    <property type="entry name" value="3-ktacl-CoA_syn"/>
</dbReference>
<reference evidence="8" key="1">
    <citation type="submission" date="2018-08" db="EMBL/GenBank/DDBJ databases">
        <authorList>
            <person name="Rossello M."/>
        </authorList>
    </citation>
    <scope>NUCLEOTIDE SEQUENCE [LARGE SCALE GENOMIC DNA]</scope>
    <source>
        <strain evidence="8">cv. Chinese Spring</strain>
    </source>
</reference>
<dbReference type="InterPro" id="IPR016039">
    <property type="entry name" value="Thiolase-like"/>
</dbReference>
<name>A0A3B6MLX8_WHEAT</name>
<keyword evidence="5" id="KW-0812">Transmembrane</keyword>
<accession>A0A3B6MLX8</accession>
<evidence type="ECO:0000256" key="1">
    <source>
        <dbReference type="ARBA" id="ARBA00005531"/>
    </source>
</evidence>
<keyword evidence="2 4" id="KW-0808">Transferase</keyword>
<dbReference type="Pfam" id="PF08541">
    <property type="entry name" value="ACP_syn_III_C"/>
    <property type="match status" value="1"/>
</dbReference>
<evidence type="ECO:0000313" key="8">
    <source>
        <dbReference type="EnsemblPlants" id="TraesCS5D02G089800.1"/>
    </source>
</evidence>
<feature type="domain" description="Beta-ketoacyl-[acyl-carrier-protein] synthase III C-terminal" evidence="7">
    <location>
        <begin position="380"/>
        <end position="459"/>
    </location>
</feature>
<dbReference type="Gramene" id="TraesCS5D03G0216100.1">
    <property type="protein sequence ID" value="TraesCS5D03G0216100.1.CDS"/>
    <property type="gene ID" value="TraesCS5D03G0216100"/>
</dbReference>
<comment type="pathway">
    <text evidence="4">Lipid metabolism; fatty acid biosynthesis.</text>
</comment>
<reference evidence="8" key="2">
    <citation type="submission" date="2018-10" db="UniProtKB">
        <authorList>
            <consortium name="EnsemblPlants"/>
        </authorList>
    </citation>
    <scope>IDENTIFICATION</scope>
</reference>
<proteinExistence type="inferred from homology"/>
<dbReference type="Proteomes" id="UP000019116">
    <property type="component" value="Chromosome 5D"/>
</dbReference>
<dbReference type="GO" id="GO:0006633">
    <property type="term" value="P:fatty acid biosynthetic process"/>
    <property type="evidence" value="ECO:0007669"/>
    <property type="project" value="UniProtKB-UniPathway"/>
</dbReference>
<dbReference type="EC" id="2.3.1.-" evidence="4"/>
<dbReference type="PANTHER" id="PTHR31561">
    <property type="entry name" value="3-KETOACYL-COA SYNTHASE"/>
    <property type="match status" value="1"/>
</dbReference>
<evidence type="ECO:0000256" key="5">
    <source>
        <dbReference type="SAM" id="Phobius"/>
    </source>
</evidence>
<evidence type="ECO:0000313" key="9">
    <source>
        <dbReference type="Proteomes" id="UP000019116"/>
    </source>
</evidence>
<evidence type="ECO:0000259" key="7">
    <source>
        <dbReference type="Pfam" id="PF08541"/>
    </source>
</evidence>
<dbReference type="PIRSF" id="PIRSF036417">
    <property type="entry name" value="3-ktacl-CoA_syn"/>
    <property type="match status" value="1"/>
</dbReference>
<organism evidence="8">
    <name type="scientific">Triticum aestivum</name>
    <name type="common">Wheat</name>
    <dbReference type="NCBI Taxonomy" id="4565"/>
    <lineage>
        <taxon>Eukaryota</taxon>
        <taxon>Viridiplantae</taxon>
        <taxon>Streptophyta</taxon>
        <taxon>Embryophyta</taxon>
        <taxon>Tracheophyta</taxon>
        <taxon>Spermatophyta</taxon>
        <taxon>Magnoliopsida</taxon>
        <taxon>Liliopsida</taxon>
        <taxon>Poales</taxon>
        <taxon>Poaceae</taxon>
        <taxon>BOP clade</taxon>
        <taxon>Pooideae</taxon>
        <taxon>Triticodae</taxon>
        <taxon>Triticeae</taxon>
        <taxon>Triticinae</taxon>
        <taxon>Triticum</taxon>
    </lineage>
</organism>
<dbReference type="SMR" id="A0A3B6MLX8"/>
<dbReference type="Gene3D" id="3.40.47.10">
    <property type="match status" value="1"/>
</dbReference>
<dbReference type="Gramene" id="TraesCLE_scaffold_027885_01G000400.1">
    <property type="protein sequence ID" value="TraesCLE_scaffold_027885_01G000400.1"/>
    <property type="gene ID" value="TraesCLE_scaffold_027885_01G000400"/>
</dbReference>
<evidence type="ECO:0000256" key="3">
    <source>
        <dbReference type="ARBA" id="ARBA00023315"/>
    </source>
</evidence>
<feature type="domain" description="FAE" evidence="6">
    <location>
        <begin position="76"/>
        <end position="361"/>
    </location>
</feature>
<dbReference type="Gramene" id="TraesWEE_scaffold_030306_01G000200.1">
    <property type="protein sequence ID" value="TraesWEE_scaffold_030306_01G000200.1"/>
    <property type="gene ID" value="TraesWEE_scaffold_030306_01G000200"/>
</dbReference>
<feature type="transmembrane region" description="Helical" evidence="5">
    <location>
        <begin position="56"/>
        <end position="76"/>
    </location>
</feature>
<dbReference type="SUPFAM" id="SSF53901">
    <property type="entry name" value="Thiolase-like"/>
    <property type="match status" value="2"/>
</dbReference>
<dbReference type="Gramene" id="TraesCAD_scaffold_119490_01G000200.1">
    <property type="protein sequence ID" value="TraesCAD_scaffold_119490_01G000200.1"/>
    <property type="gene ID" value="TraesCAD_scaffold_119490_01G000200"/>
</dbReference>
<evidence type="ECO:0000256" key="2">
    <source>
        <dbReference type="ARBA" id="ARBA00022679"/>
    </source>
</evidence>
<keyword evidence="5" id="KW-0472">Membrane</keyword>
<keyword evidence="5" id="KW-1133">Transmembrane helix</keyword>
<dbReference type="InterPro" id="IPR013601">
    <property type="entry name" value="FAE1_typ3_polyketide_synth"/>
</dbReference>
<evidence type="ECO:0000259" key="6">
    <source>
        <dbReference type="Pfam" id="PF08392"/>
    </source>
</evidence>
<dbReference type="UniPathway" id="UPA00094"/>
<sequence length="489" mass="54214">MTSLSDLKHLKRLYYLATNKFLLMATTMTLAAAVLLLQAAQWIAPIDELLSQLRDLRPINLLLAAILPTASTYSYLIRHPRNVYLVDYACFRTSYKYRAPKATFLEHAHISPFFGESTTKFIARVIERSGMGEETLVPPAIYYVEPDCSLDEGRSEAEMVIFSTIDDLLAKTCIGLDAIDVLITNCSLFYPVPSIADRIVNRYALRGDIRVINLSGMGCSAGVTAVGLARNILQIIPSESHVLVVSTETLGPNYYKGNVRSMHLGNILFRVGGSAMLLSTCKLKARFKLAHVERTLVGANDAAYRCVYQEDDPEGNIGLTLSKDLMAIAGDTLKANMTAIGALVLPTSELIKYFLFSTARKLVHRWKIRPYIPDFRMAFEHFCIHVGGPAVIDSVQLGLSLSDEHVEPSRMTLHRFGNQSSASAWYQLAYIEANGRMRKGDRVWMIGFGAGYKCNTAVWVCIQPSPNANGPWASCIHRYPVDVSKEGLA</sequence>
<comment type="similarity">
    <text evidence="1 4">Belongs to the thiolase-like superfamily. Chalcone/stilbene synthases family.</text>
</comment>
<feature type="transmembrane region" description="Helical" evidence="5">
    <location>
        <begin position="21"/>
        <end position="44"/>
    </location>
</feature>